<evidence type="ECO:0000313" key="3">
    <source>
        <dbReference type="EMBL" id="OZI62271.1"/>
    </source>
</evidence>
<dbReference type="Pfam" id="PF01569">
    <property type="entry name" value="PAP2"/>
    <property type="match status" value="1"/>
</dbReference>
<evidence type="ECO:0000259" key="2">
    <source>
        <dbReference type="SMART" id="SM00014"/>
    </source>
</evidence>
<evidence type="ECO:0000256" key="1">
    <source>
        <dbReference type="SAM" id="Phobius"/>
    </source>
</evidence>
<feature type="domain" description="Phosphatidic acid phosphatase type 2/haloperoxidase" evidence="2">
    <location>
        <begin position="6"/>
        <end position="143"/>
    </location>
</feature>
<evidence type="ECO:0000313" key="4">
    <source>
        <dbReference type="Proteomes" id="UP000215767"/>
    </source>
</evidence>
<name>A0A261UKV9_9BORD</name>
<proteinExistence type="predicted"/>
<feature type="transmembrane region" description="Helical" evidence="1">
    <location>
        <begin position="98"/>
        <end position="119"/>
    </location>
</feature>
<sequence length="209" mass="21836">MHGFWMAVSAMGESRLVLPAALVAMAFVAMSERPPVFHWLWALAIAGTVVLVSKLAFLGWGIGWAAIDFTGFSGHSMVSAAVYPVLGYAIGNRHSRRVAMLLTCAGALFALLIGVSRLVLGAHSVSEVISGLAVGAAVSGVVLARWPVGRLGLRLGAVALAFLLSTMASYSVAPKVRTHDVVIALALALSGQNTPYTRDHLHRAAHTGA</sequence>
<dbReference type="EMBL" id="NEVS01000004">
    <property type="protein sequence ID" value="OZI62271.1"/>
    <property type="molecule type" value="Genomic_DNA"/>
</dbReference>
<dbReference type="SMART" id="SM00014">
    <property type="entry name" value="acidPPc"/>
    <property type="match status" value="1"/>
</dbReference>
<dbReference type="Proteomes" id="UP000215767">
    <property type="component" value="Unassembled WGS sequence"/>
</dbReference>
<dbReference type="InterPro" id="IPR036938">
    <property type="entry name" value="PAP2/HPO_sf"/>
</dbReference>
<protein>
    <recommendedName>
        <fullName evidence="2">Phosphatidic acid phosphatase type 2/haloperoxidase domain-containing protein</fullName>
    </recommendedName>
</protein>
<keyword evidence="1" id="KW-0812">Transmembrane</keyword>
<keyword evidence="1" id="KW-1133">Transmembrane helix</keyword>
<keyword evidence="1" id="KW-0472">Membrane</keyword>
<feature type="transmembrane region" description="Helical" evidence="1">
    <location>
        <begin position="151"/>
        <end position="173"/>
    </location>
</feature>
<organism evidence="3 4">
    <name type="scientific">Bordetella genomosp. 11</name>
    <dbReference type="NCBI Taxonomy" id="1416808"/>
    <lineage>
        <taxon>Bacteria</taxon>
        <taxon>Pseudomonadati</taxon>
        <taxon>Pseudomonadota</taxon>
        <taxon>Betaproteobacteria</taxon>
        <taxon>Burkholderiales</taxon>
        <taxon>Alcaligenaceae</taxon>
        <taxon>Bordetella</taxon>
    </lineage>
</organism>
<dbReference type="InterPro" id="IPR000326">
    <property type="entry name" value="PAP2/HPO"/>
</dbReference>
<gene>
    <name evidence="3" type="ORF">CAL28_24010</name>
</gene>
<feature type="transmembrane region" description="Helical" evidence="1">
    <location>
        <begin position="125"/>
        <end position="144"/>
    </location>
</feature>
<dbReference type="OrthoDB" id="8590768at2"/>
<feature type="transmembrane region" description="Helical" evidence="1">
    <location>
        <begin position="41"/>
        <end position="67"/>
    </location>
</feature>
<dbReference type="Gene3D" id="1.20.144.10">
    <property type="entry name" value="Phosphatidic acid phosphatase type 2/haloperoxidase"/>
    <property type="match status" value="1"/>
</dbReference>
<dbReference type="AlphaFoldDB" id="A0A261UKV9"/>
<comment type="caution">
    <text evidence="3">The sequence shown here is derived from an EMBL/GenBank/DDBJ whole genome shotgun (WGS) entry which is preliminary data.</text>
</comment>
<accession>A0A261UKV9</accession>
<dbReference type="SUPFAM" id="SSF48317">
    <property type="entry name" value="Acid phosphatase/Vanadium-dependent haloperoxidase"/>
    <property type="match status" value="1"/>
</dbReference>
<dbReference type="RefSeq" id="WP_094843652.1">
    <property type="nucleotide sequence ID" value="NZ_NEVS01000004.1"/>
</dbReference>
<reference evidence="4" key="1">
    <citation type="submission" date="2017-05" db="EMBL/GenBank/DDBJ databases">
        <title>Complete and WGS of Bordetella genogroups.</title>
        <authorList>
            <person name="Spilker T."/>
            <person name="Lipuma J."/>
        </authorList>
    </citation>
    <scope>NUCLEOTIDE SEQUENCE [LARGE SCALE GENOMIC DNA]</scope>
    <source>
        <strain evidence="4">AU8856</strain>
    </source>
</reference>
<keyword evidence="4" id="KW-1185">Reference proteome</keyword>